<keyword evidence="4" id="KW-1185">Reference proteome</keyword>
<protein>
    <recommendedName>
        <fullName evidence="2">F-box domain-containing protein</fullName>
    </recommendedName>
</protein>
<comment type="caution">
    <text evidence="3">The sequence shown here is derived from an EMBL/GenBank/DDBJ whole genome shotgun (WGS) entry which is preliminary data.</text>
</comment>
<feature type="domain" description="F-box" evidence="2">
    <location>
        <begin position="1"/>
        <end position="46"/>
    </location>
</feature>
<dbReference type="Pfam" id="PF12937">
    <property type="entry name" value="F-box-like"/>
    <property type="match status" value="1"/>
</dbReference>
<dbReference type="InterPro" id="IPR001810">
    <property type="entry name" value="F-box_dom"/>
</dbReference>
<dbReference type="EMBL" id="MU250526">
    <property type="protein sequence ID" value="KAG7450677.1"/>
    <property type="molecule type" value="Genomic_DNA"/>
</dbReference>
<dbReference type="SUPFAM" id="SSF69304">
    <property type="entry name" value="Tricorn protease N-terminal domain"/>
    <property type="match status" value="1"/>
</dbReference>
<reference evidence="3" key="1">
    <citation type="submission" date="2020-11" db="EMBL/GenBank/DDBJ databases">
        <title>Adaptations for nitrogen fixation in a non-lichenized fungal sporocarp promotes dispersal by wood-feeding termites.</title>
        <authorList>
            <consortium name="DOE Joint Genome Institute"/>
            <person name="Koch R.A."/>
            <person name="Yoon G."/>
            <person name="Arayal U."/>
            <person name="Lail K."/>
            <person name="Amirebrahimi M."/>
            <person name="Labutti K."/>
            <person name="Lipzen A."/>
            <person name="Riley R."/>
            <person name="Barry K."/>
            <person name="Henrissat B."/>
            <person name="Grigoriev I.V."/>
            <person name="Herr J.R."/>
            <person name="Aime M.C."/>
        </authorList>
    </citation>
    <scope>NUCLEOTIDE SEQUENCE</scope>
    <source>
        <strain evidence="3">MCA 3950</strain>
    </source>
</reference>
<keyword evidence="1" id="KW-0732">Signal</keyword>
<evidence type="ECO:0000313" key="3">
    <source>
        <dbReference type="EMBL" id="KAG7450677.1"/>
    </source>
</evidence>
<accession>A0A9P7W147</accession>
<proteinExistence type="predicted"/>
<evidence type="ECO:0000256" key="1">
    <source>
        <dbReference type="SAM" id="SignalP"/>
    </source>
</evidence>
<evidence type="ECO:0000259" key="2">
    <source>
        <dbReference type="PROSITE" id="PS50181"/>
    </source>
</evidence>
<name>A0A9P7W147_9AGAR</name>
<dbReference type="RefSeq" id="XP_043044177.1">
    <property type="nucleotide sequence ID" value="XM_043181270.1"/>
</dbReference>
<dbReference type="InterPro" id="IPR036047">
    <property type="entry name" value="F-box-like_dom_sf"/>
</dbReference>
<feature type="chain" id="PRO_5040218549" description="F-box domain-containing protein" evidence="1">
    <location>
        <begin position="19"/>
        <end position="515"/>
    </location>
</feature>
<sequence length="515" mass="58054">MPALPTELFLVIFSFLDARNLITCRQVCQLFLALIDETVALVYTIELDRHGHVDNSSVLPSTDRLDRLREHNAAWNKLDGAWSGDIPKFQGHVWELFGNVLAQHSGSGSLVFTQLPSSTRFIEQKEWSVSLSGLPIRDFGMDPSQDLLVLIETSRWGRNPNPSFQLHLWSMSSGKAHVYASVPVLKHAQKVPDHGMSYTIQVSGDYLGVEFNGNNAPKELVVWNWKTGRKELYLTGNEICSFAFLTENHILVAVSNNTELCLFIVDFIAESSEQTRINDVTYHLALRLPDLHPSTTLVSLTVRCDPSPTWPNQDDSILFHVHPDEILYPVALCTAQGNHIMIFIPRRILLAQLHHLYVGTKEVEWSAWGPQGTRILDCWNQANVSLVWACNTFGSRFVAFDVDQEEIDVYDFNQMTLKRELGSGCPSQYGNPNEILWPPVNQEDPTMFVIDDTVVPLDSLIFQQEVRTSLPFRARAIPTALGTGRFSAMCSQDNIIVVNANSVLLTGREYRVFTL</sequence>
<dbReference type="SUPFAM" id="SSF81383">
    <property type="entry name" value="F-box domain"/>
    <property type="match status" value="1"/>
</dbReference>
<dbReference type="CDD" id="cd09917">
    <property type="entry name" value="F-box_SF"/>
    <property type="match status" value="1"/>
</dbReference>
<evidence type="ECO:0000313" key="4">
    <source>
        <dbReference type="Proteomes" id="UP000812287"/>
    </source>
</evidence>
<dbReference type="OrthoDB" id="3174109at2759"/>
<dbReference type="AlphaFoldDB" id="A0A9P7W147"/>
<dbReference type="GeneID" id="66103566"/>
<dbReference type="Gene3D" id="1.20.1280.50">
    <property type="match status" value="1"/>
</dbReference>
<dbReference type="Proteomes" id="UP000812287">
    <property type="component" value="Unassembled WGS sequence"/>
</dbReference>
<organism evidence="3 4">
    <name type="scientific">Guyanagaster necrorhizus</name>
    <dbReference type="NCBI Taxonomy" id="856835"/>
    <lineage>
        <taxon>Eukaryota</taxon>
        <taxon>Fungi</taxon>
        <taxon>Dikarya</taxon>
        <taxon>Basidiomycota</taxon>
        <taxon>Agaricomycotina</taxon>
        <taxon>Agaricomycetes</taxon>
        <taxon>Agaricomycetidae</taxon>
        <taxon>Agaricales</taxon>
        <taxon>Marasmiineae</taxon>
        <taxon>Physalacriaceae</taxon>
        <taxon>Guyanagaster</taxon>
    </lineage>
</organism>
<feature type="signal peptide" evidence="1">
    <location>
        <begin position="1"/>
        <end position="18"/>
    </location>
</feature>
<gene>
    <name evidence="3" type="ORF">BT62DRAFT_529398</name>
</gene>
<dbReference type="SMART" id="SM00256">
    <property type="entry name" value="FBOX"/>
    <property type="match status" value="1"/>
</dbReference>
<dbReference type="PROSITE" id="PS50181">
    <property type="entry name" value="FBOX"/>
    <property type="match status" value="1"/>
</dbReference>